<dbReference type="InterPro" id="IPR027417">
    <property type="entry name" value="P-loop_NTPase"/>
</dbReference>
<feature type="domain" description="Rad50/SbcC-type AAA" evidence="2">
    <location>
        <begin position="6"/>
        <end position="261"/>
    </location>
</feature>
<evidence type="ECO:0000256" key="1">
    <source>
        <dbReference type="SAM" id="Coils"/>
    </source>
</evidence>
<dbReference type="Proteomes" id="UP000190064">
    <property type="component" value="Unassembled WGS sequence"/>
</dbReference>
<evidence type="ECO:0000259" key="2">
    <source>
        <dbReference type="Pfam" id="PF13476"/>
    </source>
</evidence>
<protein>
    <recommendedName>
        <fullName evidence="2">Rad50/SbcC-type AAA domain-containing protein</fullName>
    </recommendedName>
</protein>
<dbReference type="STRING" id="966.BTA35_0205400"/>
<proteinExistence type="predicted"/>
<gene>
    <name evidence="3" type="ORF">BTA35_0205400</name>
</gene>
<dbReference type="PANTHER" id="PTHR32114">
    <property type="entry name" value="ABC TRANSPORTER ABCH.3"/>
    <property type="match status" value="1"/>
</dbReference>
<reference evidence="3" key="1">
    <citation type="submission" date="2017-02" db="EMBL/GenBank/DDBJ databases">
        <title>Draft Genome Sequence of the Salt Water Bacterium Oceanospirillum linum ATCC 11336.</title>
        <authorList>
            <person name="Trachtenberg A.M."/>
            <person name="Carney J.G."/>
            <person name="Linnane J.D."/>
            <person name="Rheaume B.A."/>
            <person name="Pitts N.L."/>
            <person name="Mykles D.L."/>
            <person name="Maclea K.S."/>
        </authorList>
    </citation>
    <scope>NUCLEOTIDE SEQUENCE [LARGE SCALE GENOMIC DNA]</scope>
    <source>
        <strain evidence="3">ATCC 11336</strain>
    </source>
</reference>
<dbReference type="RefSeq" id="WP_160055022.1">
    <property type="nucleotide sequence ID" value="NZ_FXTS01000002.1"/>
</dbReference>
<dbReference type="Pfam" id="PF13476">
    <property type="entry name" value="AAA_23"/>
    <property type="match status" value="1"/>
</dbReference>
<dbReference type="SUPFAM" id="SSF52540">
    <property type="entry name" value="P-loop containing nucleoside triphosphate hydrolases"/>
    <property type="match status" value="2"/>
</dbReference>
<organism evidence="3 4">
    <name type="scientific">Oceanospirillum linum</name>
    <dbReference type="NCBI Taxonomy" id="966"/>
    <lineage>
        <taxon>Bacteria</taxon>
        <taxon>Pseudomonadati</taxon>
        <taxon>Pseudomonadota</taxon>
        <taxon>Gammaproteobacteria</taxon>
        <taxon>Oceanospirillales</taxon>
        <taxon>Oceanospirillaceae</taxon>
        <taxon>Oceanospirillum</taxon>
    </lineage>
</organism>
<dbReference type="PANTHER" id="PTHR32114:SF2">
    <property type="entry name" value="ABC TRANSPORTER ABCH.3"/>
    <property type="match status" value="1"/>
</dbReference>
<feature type="coiled-coil region" evidence="1">
    <location>
        <begin position="615"/>
        <end position="670"/>
    </location>
</feature>
<keyword evidence="4" id="KW-1185">Reference proteome</keyword>
<dbReference type="Pfam" id="PF13558">
    <property type="entry name" value="SbcC_Walker_B"/>
    <property type="match status" value="1"/>
</dbReference>
<evidence type="ECO:0000313" key="3">
    <source>
        <dbReference type="EMBL" id="OOV87479.1"/>
    </source>
</evidence>
<comment type="caution">
    <text evidence="3">The sequence shown here is derived from an EMBL/GenBank/DDBJ whole genome shotgun (WGS) entry which is preliminary data.</text>
</comment>
<accession>A0A1T1HCB0</accession>
<evidence type="ECO:0000313" key="4">
    <source>
        <dbReference type="Proteomes" id="UP000190064"/>
    </source>
</evidence>
<feature type="coiled-coil region" evidence="1">
    <location>
        <begin position="757"/>
        <end position="942"/>
    </location>
</feature>
<dbReference type="GO" id="GO:0006302">
    <property type="term" value="P:double-strand break repair"/>
    <property type="evidence" value="ECO:0007669"/>
    <property type="project" value="InterPro"/>
</dbReference>
<dbReference type="Gene3D" id="1.10.287.1490">
    <property type="match status" value="1"/>
</dbReference>
<dbReference type="EMBL" id="MTSD02000002">
    <property type="protein sequence ID" value="OOV87479.1"/>
    <property type="molecule type" value="Genomic_DNA"/>
</dbReference>
<dbReference type="Gene3D" id="3.40.50.300">
    <property type="entry name" value="P-loop containing nucleotide triphosphate hydrolases"/>
    <property type="match status" value="2"/>
</dbReference>
<sequence length="1284" mass="147641">MKILTVRLKNLNALKGEWKIDFTQEPFDSSAIFAIVGATGAGKTTLLDAICLALYHETPRLQVSGSDNQLMTHHTQDCLAEVEFAINGERYRAFWAQRKAARTQRLQAPTVELADGEGRILASKTTDKKRLIETLTGLDFNRFTKSMLLSQGQFAAFLNASGSERAGLLEKLTGTEVYGQISERVFQRHREEQDVVTQLKYRLEGVELLTPDQISECEAVLAAKEAALQDALPARKRLNEELSAFKQLETLWHKSEQAESELKVAQSAFKTHKEVLSALDKAGPAQKILAQYQKVQELDQVRAEAEQRKTELYAAHQRQDAERQKAEHRFNTANTALKADKVNKAEAEKRLNEELAPLDEKIRQFESQIAEQQRLLEPEEKQLLSYKDKKQQLASDLNQQQHYLLQNQQWLQNNAHCGILSENLPTITEQFKRRLEHHQEILRLADQEKNADQQLQEIGEHLQPLEQQTKGFEAERTTLTQQLSPLEQQLQQHPLQNDELARSLLNELYQLPEPVQQLAYYQQEYLKLAEQLHQQGQEINRYEEQADSLDKERTPLRDEYKKLNAHLQDLEKLLERERQIAALEDARNRLQPDEACPLCGSHDHPGINEYRAIELSQTETRLHSMRDQLEQTRKKGEQLSNQIDQLKVRIESLQQDQRQKQQSLQQTETEWQQTCQSVCNRVSGIEKSLLNQSTGNLNELLDKLIQYFRQPVALPGLPTEFAAQGVHILKAASQSVQTCIDEREFLKQKIWQIQQKLHERETGNQDAQKQIHQLQRQLERFLAQKEQCKADRIKLEQQVISLEQMLVQSLRQIGLNEALPELEQQHTLLDQLRMQMNEWQQATENQRQADQKQRELQLQLNNLQVQAEEQEKRCQLIKEQLGALQKSWQSLKEERHLSFGSASLDEERMRLRAQLEHSERHLEQMRIQFTQQKEKSDELKARLSQQTSYCQEAGDKLKAADESWQNTLAASPFKTQKAFEQAVPDSAEYEGWQVLKTELDEALRDAEVTLKVNRESLEQFVASVASEFQDAGCVPSDDSVWLSLQETLSSKSVNMALRKIPALERSLTEHEQEIEALKTEITEQKQVLKQDQQRREGVKSLAEEIDRQQQQADLWAQMNQMLGSANGDKFRRFAQGLTLEYLVELANRQLLQLHDRYQLRRKVNSELEIEILDTWQADAVRDTRTLSGGESFLVSLALALALSDLVSHKVRIDSLFLDEGFGTLDSDTLEMALNALDNLNASGKMIGVISHISAMKERIPVQIRVNKKAGLGISVLDECFRSGA</sequence>
<feature type="coiled-coil region" evidence="1">
    <location>
        <begin position="1053"/>
        <end position="1118"/>
    </location>
</feature>
<dbReference type="InterPro" id="IPR038729">
    <property type="entry name" value="Rad50/SbcC_AAA"/>
</dbReference>
<dbReference type="GO" id="GO:0016887">
    <property type="term" value="F:ATP hydrolysis activity"/>
    <property type="evidence" value="ECO:0007669"/>
    <property type="project" value="InterPro"/>
</dbReference>
<name>A0A1T1HCB0_OCELI</name>
<keyword evidence="1" id="KW-0175">Coiled coil</keyword>
<feature type="coiled-coil region" evidence="1">
    <location>
        <begin position="348"/>
        <end position="382"/>
    </location>
</feature>
<feature type="coiled-coil region" evidence="1">
    <location>
        <begin position="525"/>
        <end position="580"/>
    </location>
</feature>